<protein>
    <submittedName>
        <fullName evidence="1">Uncharacterized protein</fullName>
    </submittedName>
</protein>
<sequence>MVTFGAGVLDAAAEPLPVAPPSQSLVQPVWGFNGSCDPIDFDSVKIEYRRDRGYQLTITGIKPYTNMEVSLNSEPYDRKPAYLRTVVVGCVKNFIVVPLETPYYLTVPLAPLMGTKGVEIVGASGSVRRNAPRR</sequence>
<gene>
    <name evidence="1" type="ORF">AUC69_11480</name>
</gene>
<proteinExistence type="predicted"/>
<organism evidence="1 2">
    <name type="scientific">Methyloceanibacter superfactus</name>
    <dbReference type="NCBI Taxonomy" id="1774969"/>
    <lineage>
        <taxon>Bacteria</taxon>
        <taxon>Pseudomonadati</taxon>
        <taxon>Pseudomonadota</taxon>
        <taxon>Alphaproteobacteria</taxon>
        <taxon>Hyphomicrobiales</taxon>
        <taxon>Hyphomicrobiaceae</taxon>
        <taxon>Methyloceanibacter</taxon>
    </lineage>
</organism>
<comment type="caution">
    <text evidence="1">The sequence shown here is derived from an EMBL/GenBank/DDBJ whole genome shotgun (WGS) entry which is preliminary data.</text>
</comment>
<keyword evidence="2" id="KW-1185">Reference proteome</keyword>
<dbReference type="EMBL" id="LPWF01000025">
    <property type="protein sequence ID" value="ODR97710.1"/>
    <property type="molecule type" value="Genomic_DNA"/>
</dbReference>
<accession>A0A1E3VVZ8</accession>
<dbReference type="AlphaFoldDB" id="A0A1E3VVZ8"/>
<name>A0A1E3VVZ8_9HYPH</name>
<dbReference type="Proteomes" id="UP000094472">
    <property type="component" value="Unassembled WGS sequence"/>
</dbReference>
<evidence type="ECO:0000313" key="2">
    <source>
        <dbReference type="Proteomes" id="UP000094472"/>
    </source>
</evidence>
<reference evidence="1 2" key="1">
    <citation type="journal article" date="2016" name="Environ. Microbiol.">
        <title>New Methyloceanibacter diversity from North Sea sediments includes methanotroph containing solely the soluble methane monooxygenase.</title>
        <authorList>
            <person name="Vekeman B."/>
            <person name="Kerckhof F.M."/>
            <person name="Cremers G."/>
            <person name="de Vos P."/>
            <person name="Vandamme P."/>
            <person name="Boon N."/>
            <person name="Op den Camp H.J."/>
            <person name="Heylen K."/>
        </authorList>
    </citation>
    <scope>NUCLEOTIDE SEQUENCE [LARGE SCALE GENOMIC DNA]</scope>
    <source>
        <strain evidence="1 2">R-67175</strain>
    </source>
</reference>
<evidence type="ECO:0000313" key="1">
    <source>
        <dbReference type="EMBL" id="ODR97710.1"/>
    </source>
</evidence>